<evidence type="ECO:0000313" key="10">
    <source>
        <dbReference type="Proteomes" id="UP000613512"/>
    </source>
</evidence>
<evidence type="ECO:0000256" key="8">
    <source>
        <dbReference type="SAM" id="SignalP"/>
    </source>
</evidence>
<evidence type="ECO:0000256" key="3">
    <source>
        <dbReference type="ARBA" id="ARBA00023136"/>
    </source>
</evidence>
<dbReference type="Pfam" id="PF03180">
    <property type="entry name" value="Lipoprotein_9"/>
    <property type="match status" value="1"/>
</dbReference>
<name>A0A916RYP5_9BACI</name>
<evidence type="ECO:0000313" key="9">
    <source>
        <dbReference type="EMBL" id="GGA76870.1"/>
    </source>
</evidence>
<evidence type="ECO:0000256" key="7">
    <source>
        <dbReference type="PIRSR" id="PIRSR002854-1"/>
    </source>
</evidence>
<dbReference type="InterPro" id="IPR004872">
    <property type="entry name" value="Lipoprotein_NlpA"/>
</dbReference>
<dbReference type="PIRSF" id="PIRSF002854">
    <property type="entry name" value="MetQ"/>
    <property type="match status" value="1"/>
</dbReference>
<comment type="subcellular location">
    <subcellularLocation>
        <location evidence="1">Membrane</location>
        <topology evidence="1">Lipid-anchor</topology>
    </subcellularLocation>
</comment>
<protein>
    <recommendedName>
        <fullName evidence="6">Lipoprotein</fullName>
    </recommendedName>
</protein>
<feature type="chain" id="PRO_5038779510" description="Lipoprotein" evidence="8">
    <location>
        <begin position="19"/>
        <end position="271"/>
    </location>
</feature>
<keyword evidence="4" id="KW-0564">Palmitate</keyword>
<organism evidence="9 10">
    <name type="scientific">Ornithinibacillus halotolerans</name>
    <dbReference type="NCBI Taxonomy" id="1274357"/>
    <lineage>
        <taxon>Bacteria</taxon>
        <taxon>Bacillati</taxon>
        <taxon>Bacillota</taxon>
        <taxon>Bacilli</taxon>
        <taxon>Bacillales</taxon>
        <taxon>Bacillaceae</taxon>
        <taxon>Ornithinibacillus</taxon>
    </lineage>
</organism>
<evidence type="ECO:0000256" key="1">
    <source>
        <dbReference type="ARBA" id="ARBA00004635"/>
    </source>
</evidence>
<evidence type="ECO:0000256" key="2">
    <source>
        <dbReference type="ARBA" id="ARBA00022729"/>
    </source>
</evidence>
<keyword evidence="3" id="KW-0472">Membrane</keyword>
<dbReference type="AlphaFoldDB" id="A0A916RYP5"/>
<reference evidence="9" key="1">
    <citation type="journal article" date="2014" name="Int. J. Syst. Evol. Microbiol.">
        <title>Complete genome sequence of Corynebacterium casei LMG S-19264T (=DSM 44701T), isolated from a smear-ripened cheese.</title>
        <authorList>
            <consortium name="US DOE Joint Genome Institute (JGI-PGF)"/>
            <person name="Walter F."/>
            <person name="Albersmeier A."/>
            <person name="Kalinowski J."/>
            <person name="Ruckert C."/>
        </authorList>
    </citation>
    <scope>NUCLEOTIDE SEQUENCE</scope>
    <source>
        <strain evidence="9">CGMCC 1.12408</strain>
    </source>
</reference>
<dbReference type="PANTHER" id="PTHR30429:SF0">
    <property type="entry name" value="METHIONINE-BINDING LIPOPROTEIN METQ"/>
    <property type="match status" value="1"/>
</dbReference>
<keyword evidence="2 8" id="KW-0732">Signal</keyword>
<keyword evidence="10" id="KW-1185">Reference proteome</keyword>
<evidence type="ECO:0000256" key="4">
    <source>
        <dbReference type="ARBA" id="ARBA00023139"/>
    </source>
</evidence>
<dbReference type="EMBL" id="BMEY01000009">
    <property type="protein sequence ID" value="GGA76870.1"/>
    <property type="molecule type" value="Genomic_DNA"/>
</dbReference>
<comment type="caution">
    <text evidence="9">The sequence shown here is derived from an EMBL/GenBank/DDBJ whole genome shotgun (WGS) entry which is preliminary data.</text>
</comment>
<evidence type="ECO:0000256" key="5">
    <source>
        <dbReference type="ARBA" id="ARBA00023288"/>
    </source>
</evidence>
<evidence type="ECO:0000256" key="6">
    <source>
        <dbReference type="PIRNR" id="PIRNR002854"/>
    </source>
</evidence>
<gene>
    <name evidence="9" type="ORF">GCM10008025_20580</name>
</gene>
<feature type="lipid moiety-binding region" description="S-diacylglycerol cysteine" evidence="7">
    <location>
        <position position="19"/>
    </location>
</feature>
<sequence>MKKLLFVLSILLIGLLAACGNDEVIKIGATSTPHAEVLEKAKPILEEEGITIEIEEYSDYFLPNLDLDEGAIDANYFQHIPFFEGETTDPDKAYDIVNLGGIHIEPIGIYSKGITSVDDIPEGTEVIISRNDADHLRVLELFEAEGLIKVADDIEDPLTLTQDDIVENPLNLQFLFGEVNPEFLIEAYENEENTLVAINVNYAIEGGLNPLDDPLLLEGEESDYVNIIAARSEDKDNEDLKKIVEVLQSEEIQNFIIEKYEGAVVPVGGNN</sequence>
<accession>A0A916RYP5</accession>
<dbReference type="Gene3D" id="3.40.190.10">
    <property type="entry name" value="Periplasmic binding protein-like II"/>
    <property type="match status" value="2"/>
</dbReference>
<proteinExistence type="inferred from homology"/>
<dbReference type="GO" id="GO:0016020">
    <property type="term" value="C:membrane"/>
    <property type="evidence" value="ECO:0007669"/>
    <property type="project" value="UniProtKB-SubCell"/>
</dbReference>
<dbReference type="SUPFAM" id="SSF53850">
    <property type="entry name" value="Periplasmic binding protein-like II"/>
    <property type="match status" value="1"/>
</dbReference>
<dbReference type="PROSITE" id="PS51257">
    <property type="entry name" value="PROKAR_LIPOPROTEIN"/>
    <property type="match status" value="1"/>
</dbReference>
<feature type="signal peptide" evidence="8">
    <location>
        <begin position="1"/>
        <end position="18"/>
    </location>
</feature>
<reference evidence="9" key="2">
    <citation type="submission" date="2020-09" db="EMBL/GenBank/DDBJ databases">
        <authorList>
            <person name="Sun Q."/>
            <person name="Zhou Y."/>
        </authorList>
    </citation>
    <scope>NUCLEOTIDE SEQUENCE</scope>
    <source>
        <strain evidence="9">CGMCC 1.12408</strain>
    </source>
</reference>
<dbReference type="Proteomes" id="UP000613512">
    <property type="component" value="Unassembled WGS sequence"/>
</dbReference>
<dbReference type="PANTHER" id="PTHR30429">
    <property type="entry name" value="D-METHIONINE-BINDING LIPOPROTEIN METQ"/>
    <property type="match status" value="1"/>
</dbReference>
<comment type="similarity">
    <text evidence="6">Belongs to the nlpA lipoprotein family.</text>
</comment>
<dbReference type="RefSeq" id="WP_188384583.1">
    <property type="nucleotide sequence ID" value="NZ_BMEY01000009.1"/>
</dbReference>
<keyword evidence="5 6" id="KW-0449">Lipoprotein</keyword>